<dbReference type="InterPro" id="IPR003593">
    <property type="entry name" value="AAA+_ATPase"/>
</dbReference>
<comment type="similarity">
    <text evidence="1">Belongs to the disease resistance NB-LRR family.</text>
</comment>
<dbReference type="EMBL" id="JBANAX010000942">
    <property type="protein sequence ID" value="KAL1187652.1"/>
    <property type="molecule type" value="Genomic_DNA"/>
</dbReference>
<dbReference type="Proteomes" id="UP001558713">
    <property type="component" value="Unassembled WGS sequence"/>
</dbReference>
<name>A0ABD0YYX0_CARAN</name>
<dbReference type="GO" id="GO:0006952">
    <property type="term" value="P:defense response"/>
    <property type="evidence" value="ECO:0007669"/>
    <property type="project" value="UniProtKB-KW"/>
</dbReference>
<dbReference type="GO" id="GO:0005524">
    <property type="term" value="F:ATP binding"/>
    <property type="evidence" value="ECO:0007669"/>
    <property type="project" value="UniProtKB-KW"/>
</dbReference>
<comment type="caution">
    <text evidence="9">The sequence shown here is derived from an EMBL/GenBank/DDBJ whole genome shotgun (WGS) entry which is preliminary data.</text>
</comment>
<dbReference type="InterPro" id="IPR042197">
    <property type="entry name" value="Apaf_helical"/>
</dbReference>
<evidence type="ECO:0000256" key="2">
    <source>
        <dbReference type="ARBA" id="ARBA00022614"/>
    </source>
</evidence>
<dbReference type="PANTHER" id="PTHR33463:SF220">
    <property type="entry name" value="NB-ARC DOMAIN-CONTAINING PROTEIN"/>
    <property type="match status" value="1"/>
</dbReference>
<keyword evidence="3" id="KW-0677">Repeat</keyword>
<dbReference type="Pfam" id="PF00931">
    <property type="entry name" value="NB-ARC"/>
    <property type="match status" value="1"/>
</dbReference>
<accession>A0ABD0YYX0</accession>
<gene>
    <name evidence="9" type="ORF">V5N11_010910</name>
</gene>
<proteinExistence type="inferred from homology"/>
<dbReference type="Pfam" id="PF23598">
    <property type="entry name" value="LRR_14"/>
    <property type="match status" value="1"/>
</dbReference>
<feature type="coiled-coil region" evidence="7">
    <location>
        <begin position="29"/>
        <end position="63"/>
    </location>
</feature>
<evidence type="ECO:0000256" key="3">
    <source>
        <dbReference type="ARBA" id="ARBA00022737"/>
    </source>
</evidence>
<dbReference type="SMART" id="SM00382">
    <property type="entry name" value="AAA"/>
    <property type="match status" value="1"/>
</dbReference>
<dbReference type="InterPro" id="IPR002182">
    <property type="entry name" value="NB-ARC"/>
</dbReference>
<organism evidence="9 10">
    <name type="scientific">Cardamine amara subsp. amara</name>
    <dbReference type="NCBI Taxonomy" id="228776"/>
    <lineage>
        <taxon>Eukaryota</taxon>
        <taxon>Viridiplantae</taxon>
        <taxon>Streptophyta</taxon>
        <taxon>Embryophyta</taxon>
        <taxon>Tracheophyta</taxon>
        <taxon>Spermatophyta</taxon>
        <taxon>Magnoliopsida</taxon>
        <taxon>eudicotyledons</taxon>
        <taxon>Gunneridae</taxon>
        <taxon>Pentapetalae</taxon>
        <taxon>rosids</taxon>
        <taxon>malvids</taxon>
        <taxon>Brassicales</taxon>
        <taxon>Brassicaceae</taxon>
        <taxon>Cardamineae</taxon>
        <taxon>Cardamine</taxon>
    </lineage>
</organism>
<dbReference type="InterPro" id="IPR036388">
    <property type="entry name" value="WH-like_DNA-bd_sf"/>
</dbReference>
<keyword evidence="4" id="KW-0547">Nucleotide-binding</keyword>
<dbReference type="SUPFAM" id="SSF52058">
    <property type="entry name" value="L domain-like"/>
    <property type="match status" value="1"/>
</dbReference>
<evidence type="ECO:0000256" key="5">
    <source>
        <dbReference type="ARBA" id="ARBA00022821"/>
    </source>
</evidence>
<dbReference type="FunFam" id="3.40.50.300:FF:001091">
    <property type="entry name" value="Probable disease resistance protein At1g61300"/>
    <property type="match status" value="1"/>
</dbReference>
<dbReference type="InterPro" id="IPR027417">
    <property type="entry name" value="P-loop_NTPase"/>
</dbReference>
<dbReference type="InterPro" id="IPR055414">
    <property type="entry name" value="LRR_R13L4/SHOC2-like"/>
</dbReference>
<reference evidence="9 10" key="1">
    <citation type="submission" date="2024-04" db="EMBL/GenBank/DDBJ databases">
        <title>Genome assembly C_amara_ONT_v2.</title>
        <authorList>
            <person name="Yant L."/>
            <person name="Moore C."/>
            <person name="Slenker M."/>
        </authorList>
    </citation>
    <scope>NUCLEOTIDE SEQUENCE [LARGE SCALE GENOMIC DNA]</scope>
    <source>
        <tissue evidence="9">Leaf</tissue>
    </source>
</reference>
<evidence type="ECO:0000313" key="9">
    <source>
        <dbReference type="EMBL" id="KAL1187652.1"/>
    </source>
</evidence>
<dbReference type="Gene3D" id="1.10.8.430">
    <property type="entry name" value="Helical domain of apoptotic protease-activating factors"/>
    <property type="match status" value="1"/>
</dbReference>
<evidence type="ECO:0000256" key="4">
    <source>
        <dbReference type="ARBA" id="ARBA00022741"/>
    </source>
</evidence>
<dbReference type="Gene3D" id="3.80.10.10">
    <property type="entry name" value="Ribonuclease Inhibitor"/>
    <property type="match status" value="2"/>
</dbReference>
<dbReference type="Gene3D" id="1.10.10.10">
    <property type="entry name" value="Winged helix-like DNA-binding domain superfamily/Winged helix DNA-binding domain"/>
    <property type="match status" value="1"/>
</dbReference>
<dbReference type="FunFam" id="1.10.8.430:FF:000003">
    <property type="entry name" value="Probable disease resistance protein At5g66910"/>
    <property type="match status" value="1"/>
</dbReference>
<evidence type="ECO:0000256" key="1">
    <source>
        <dbReference type="ARBA" id="ARBA00008894"/>
    </source>
</evidence>
<keyword evidence="10" id="KW-1185">Reference proteome</keyword>
<keyword evidence="2" id="KW-0433">Leucine-rich repeat</keyword>
<evidence type="ECO:0000256" key="6">
    <source>
        <dbReference type="ARBA" id="ARBA00022840"/>
    </source>
</evidence>
<dbReference type="InterPro" id="IPR058922">
    <property type="entry name" value="WHD_DRP"/>
</dbReference>
<keyword evidence="6" id="KW-0067">ATP-binding</keyword>
<dbReference type="InterPro" id="IPR050905">
    <property type="entry name" value="Plant_NBS-LRR"/>
</dbReference>
<protein>
    <submittedName>
        <fullName evidence="9">Disease resistance protein</fullName>
    </submittedName>
</protein>
<dbReference type="InterPro" id="IPR032675">
    <property type="entry name" value="LRR_dom_sf"/>
</dbReference>
<dbReference type="FunFam" id="1.10.10.10:FF:000322">
    <property type="entry name" value="Probable disease resistance protein At1g63360"/>
    <property type="match status" value="1"/>
</dbReference>
<keyword evidence="5" id="KW-0611">Plant defense</keyword>
<feature type="domain" description="AAA+ ATPase" evidence="8">
    <location>
        <begin position="176"/>
        <end position="311"/>
    </location>
</feature>
<dbReference type="Gene3D" id="3.40.50.300">
    <property type="entry name" value="P-loop containing nucleotide triphosphate hydrolases"/>
    <property type="match status" value="1"/>
</dbReference>
<dbReference type="SUPFAM" id="SSF52540">
    <property type="entry name" value="P-loop containing nucleoside triphosphate hydrolases"/>
    <property type="match status" value="1"/>
</dbReference>
<dbReference type="Pfam" id="PF23559">
    <property type="entry name" value="WHD_DRP"/>
    <property type="match status" value="1"/>
</dbReference>
<dbReference type="PRINTS" id="PR00364">
    <property type="entry name" value="DISEASERSIST"/>
</dbReference>
<evidence type="ECO:0000259" key="8">
    <source>
        <dbReference type="SMART" id="SM00382"/>
    </source>
</evidence>
<evidence type="ECO:0000256" key="7">
    <source>
        <dbReference type="SAM" id="Coils"/>
    </source>
</evidence>
<sequence>MGACCSVSLPCDQVVGQVSQWLCAKASYIHNLEENLTALEKTMDDLKAKRDDLSRKVEREENRGLQRLAQIQVWLTRVETIDSQVNELLSVRNTEIQRLCLCGFCSKSFKKSYRYGKRVFMMLTEVKNENLRSDGVFEVVAEQAQASEVVKRPIQPSIVGQEKLLETAWNRLMEDRVGIVGLYGMGGVGKTTLLKQIHNKFDTFDIVIWVVVSSNLQIQTIQEEIAKKLGLAGDGWNQKDEDQKSCDIYNVLTRKKFVLLLDDIWAKVDLTKIGVPSPSENGSKVVFTTRNQEVCARMGADVEMEVQCLPPDDAFDLFRKKVGEITLKSHPSIPELARVVAAKCHGLPLALNVIGEAMSYKRTIQEWHDAIDDLKSNAAEFPEVKNEILPILKYSYDNLKDEHVKSCLLYCALFPEDNRILKRLLIEYWICEGIIDGSRGMERAENKGYGIIGTLVRSSLLMVEDTNEVYMHDVVRSSLLMEEDTNKVYMHDVVREMALWIASDQFIVFAGAGLYGIPKFMNWNAVRRMSLMSNEIDRISGSLECLELTTLFLQRNQRTLVNISGEFFRSMPKLAVLDLSENSQLSELPDGISQLVSLKYLNMSWTNIECLPVGLRELKNLIHLNLEQTKTLSSIVGILALLSLKVLKLRGSRVRNNPNTMEELLGLEHLEILTIGIASDSGLDQFLSSHKLMCCTQVLQISHLQLDISRLASMEKVHELQFIGCTIYEIKMDITSIRSETISPLHNPTNACFLSLSKISLSFCNGKELTWLIFAPNLTSLKVYFADEVEEIINKEKALVGEESGIVPFQKLEFLILDSLPKLKNIYWRPLPFPCLREIEVINCRKLRKLPLNSKSGSSGEKELVIKYTEREWLVGVEWEDEATKARFLPSAIQV</sequence>
<dbReference type="AlphaFoldDB" id="A0ABD0YYX0"/>
<dbReference type="PANTHER" id="PTHR33463">
    <property type="entry name" value="NB-ARC DOMAIN-CONTAINING PROTEIN-RELATED"/>
    <property type="match status" value="1"/>
</dbReference>
<keyword evidence="7" id="KW-0175">Coiled coil</keyword>
<evidence type="ECO:0000313" key="10">
    <source>
        <dbReference type="Proteomes" id="UP001558713"/>
    </source>
</evidence>